<accession>A0A520KYP5</accession>
<dbReference type="SUPFAM" id="SSF89796">
    <property type="entry name" value="CoA-transferase family III (CaiB/BaiF)"/>
    <property type="match status" value="1"/>
</dbReference>
<dbReference type="GO" id="GO:0016740">
    <property type="term" value="F:transferase activity"/>
    <property type="evidence" value="ECO:0007669"/>
    <property type="project" value="UniProtKB-KW"/>
</dbReference>
<dbReference type="AlphaFoldDB" id="A0A520KYP5"/>
<dbReference type="InterPro" id="IPR044855">
    <property type="entry name" value="CoA-Trfase_III_dom3_sf"/>
</dbReference>
<evidence type="ECO:0000313" key="2">
    <source>
        <dbReference type="Proteomes" id="UP000320766"/>
    </source>
</evidence>
<evidence type="ECO:0000313" key="1">
    <source>
        <dbReference type="EMBL" id="RZN73225.1"/>
    </source>
</evidence>
<protein>
    <submittedName>
        <fullName evidence="1">CoA transferase</fullName>
    </submittedName>
</protein>
<dbReference type="Proteomes" id="UP000320766">
    <property type="component" value="Unassembled WGS sequence"/>
</dbReference>
<dbReference type="InterPro" id="IPR050509">
    <property type="entry name" value="CoA-transferase_III"/>
</dbReference>
<dbReference type="Pfam" id="PF02515">
    <property type="entry name" value="CoA_transf_3"/>
    <property type="match status" value="1"/>
</dbReference>
<dbReference type="PANTHER" id="PTHR48228">
    <property type="entry name" value="SUCCINYL-COA--D-CITRAMALATE COA-TRANSFERASE"/>
    <property type="match status" value="1"/>
</dbReference>
<comment type="caution">
    <text evidence="1">The sequence shown here is derived from an EMBL/GenBank/DDBJ whole genome shotgun (WGS) entry which is preliminary data.</text>
</comment>
<proteinExistence type="predicted"/>
<dbReference type="InterPro" id="IPR003673">
    <property type="entry name" value="CoA-Trfase_fam_III"/>
</dbReference>
<gene>
    <name evidence="1" type="ORF">EF807_00885</name>
</gene>
<sequence length="359" mass="40487">MLKDVKVLDLTRLLPGPYCTWILSELGADVLKIEDPWEGDYARGTPLYDLINTGKKSLTINLKKDAGKKIFFELMSKSDVLVESFRPGVMDKLGLGYETLKEYNEKIISCSISGYGQNGPYRDVPGHDINYISISGLLGINRTAESPMIPGMPIADIGGGVFGALSILAGLYKRKIDGIGEYIDVSMTDVVSSFFTIAYRGLINETLLSGLLPCYNVYKTKDAKFLSVGTVEAKFWNNFCRRMNRDDLIQRQYDTSAIEEIKGIFLEKTREEWMEIFKGEDAMVTPIYSPDEAFDDPQTKYRKVFDREREILSFPVEFSENKTEGGKKAPKKGEDTSKILKELGYEERNIENLKEDGVI</sequence>
<reference evidence="1 2" key="1">
    <citation type="journal article" date="2019" name="Nat. Microbiol.">
        <title>Wide diversity of methane and short-chain alkane metabolisms in uncultured archaea.</title>
        <authorList>
            <person name="Borrel G."/>
            <person name="Adam P.S."/>
            <person name="McKay L.J."/>
            <person name="Chen L.X."/>
            <person name="Sierra-Garcia I.N."/>
            <person name="Sieber C.M."/>
            <person name="Letourneur Q."/>
            <person name="Ghozlane A."/>
            <person name="Andersen G.L."/>
            <person name="Li W.J."/>
            <person name="Hallam S.J."/>
            <person name="Muyzer G."/>
            <person name="de Oliveira V.M."/>
            <person name="Inskeep W.P."/>
            <person name="Banfield J.F."/>
            <person name="Gribaldo S."/>
        </authorList>
    </citation>
    <scope>NUCLEOTIDE SEQUENCE [LARGE SCALE GENOMIC DNA]</scope>
    <source>
        <strain evidence="1">NM1b</strain>
    </source>
</reference>
<dbReference type="PANTHER" id="PTHR48228:SF5">
    <property type="entry name" value="ALPHA-METHYLACYL-COA RACEMASE"/>
    <property type="match status" value="1"/>
</dbReference>
<keyword evidence="1" id="KW-0808">Transferase</keyword>
<dbReference type="Gene3D" id="3.30.1540.10">
    <property type="entry name" value="formyl-coa transferase, domain 3"/>
    <property type="match status" value="1"/>
</dbReference>
<dbReference type="InterPro" id="IPR023606">
    <property type="entry name" value="CoA-Trfase_III_dom_1_sf"/>
</dbReference>
<name>A0A520KYP5_9EURY</name>
<organism evidence="1 2">
    <name type="scientific">Candidatus Methanolliviera hydrocarbonicum</name>
    <dbReference type="NCBI Taxonomy" id="2491085"/>
    <lineage>
        <taxon>Archaea</taxon>
        <taxon>Methanobacteriati</taxon>
        <taxon>Methanobacteriota</taxon>
        <taxon>Candidatus Methanoliparia</taxon>
        <taxon>Candidatus Methanoliparales</taxon>
        <taxon>Candidatus Methanollivieraceae</taxon>
        <taxon>Candidatus Methanolliviera</taxon>
    </lineage>
</organism>
<dbReference type="Gene3D" id="3.40.50.10540">
    <property type="entry name" value="Crotonobetainyl-coa:carnitine coa-transferase, domain 1"/>
    <property type="match status" value="2"/>
</dbReference>
<dbReference type="EMBL" id="RXIL01000016">
    <property type="protein sequence ID" value="RZN73225.1"/>
    <property type="molecule type" value="Genomic_DNA"/>
</dbReference>